<evidence type="ECO:0000313" key="2">
    <source>
        <dbReference type="Proteomes" id="UP000005104"/>
    </source>
</evidence>
<name>H5XWE0_9FIRM</name>
<reference evidence="1 2" key="1">
    <citation type="submission" date="2011-11" db="EMBL/GenBank/DDBJ databases">
        <title>The Noncontiguous Finished genome of Desulfosporosinus youngiae DSM 17734.</title>
        <authorList>
            <consortium name="US DOE Joint Genome Institute (JGI-PGF)"/>
            <person name="Lucas S."/>
            <person name="Han J."/>
            <person name="Lapidus A."/>
            <person name="Cheng J.-F."/>
            <person name="Goodwin L."/>
            <person name="Pitluck S."/>
            <person name="Peters L."/>
            <person name="Ovchinnikova G."/>
            <person name="Lu M."/>
            <person name="Land M.L."/>
            <person name="Hauser L."/>
            <person name="Pester M."/>
            <person name="Spring S."/>
            <person name="Ollivier B."/>
            <person name="Rattei T."/>
            <person name="Klenk H.-P."/>
            <person name="Wagner M."/>
            <person name="Loy A."/>
            <person name="Woyke T.J."/>
        </authorList>
    </citation>
    <scope>NUCLEOTIDE SEQUENCE [LARGE SCALE GENOMIC DNA]</scope>
    <source>
        <strain evidence="1 2">DSM 17734</strain>
    </source>
</reference>
<gene>
    <name evidence="1" type="ORF">DesyoDRAFT_3279</name>
</gene>
<evidence type="ECO:0000313" key="1">
    <source>
        <dbReference type="EMBL" id="EHQ90309.1"/>
    </source>
</evidence>
<dbReference type="RefSeq" id="WP_007784643.1">
    <property type="nucleotide sequence ID" value="NZ_CM001441.1"/>
</dbReference>
<dbReference type="eggNOG" id="ENOG5033YPP">
    <property type="taxonomic scope" value="Bacteria"/>
</dbReference>
<dbReference type="STRING" id="768710.DesyoDRAFT_3279"/>
<dbReference type="AlphaFoldDB" id="H5XWE0"/>
<protein>
    <submittedName>
        <fullName evidence="1">Uncharacterized protein</fullName>
    </submittedName>
</protein>
<proteinExistence type="predicted"/>
<dbReference type="EMBL" id="CM001441">
    <property type="protein sequence ID" value="EHQ90309.1"/>
    <property type="molecule type" value="Genomic_DNA"/>
</dbReference>
<sequence length="213" mass="24772">MFDENETIEPMDTCGCGDIGYLTARTVPIDLAHGVGRIDKVPVYHCRSAYCQEFSLPPVVSRRLETIAEQMEETQATETTYTWQDKEIPVQDSGTQPDQTALDQTTDELALQAFTLQFVNRQYEDARVVQIVPGQAILFRSKLEDSEYYLLRYEEDSRTEGIWFSFLKFYYDEPNLTYEDFLEWSEDGHLKELGRIILDEVEDTLIDEFGEWT</sequence>
<accession>H5XWE0</accession>
<keyword evidence="2" id="KW-1185">Reference proteome</keyword>
<dbReference type="Proteomes" id="UP000005104">
    <property type="component" value="Chromosome"/>
</dbReference>
<organism evidence="1 2">
    <name type="scientific">Desulfosporosinus youngiae DSM 17734</name>
    <dbReference type="NCBI Taxonomy" id="768710"/>
    <lineage>
        <taxon>Bacteria</taxon>
        <taxon>Bacillati</taxon>
        <taxon>Bacillota</taxon>
        <taxon>Clostridia</taxon>
        <taxon>Eubacteriales</taxon>
        <taxon>Desulfitobacteriaceae</taxon>
        <taxon>Desulfosporosinus</taxon>
    </lineage>
</organism>
<dbReference type="HOGENOM" id="CLU_112376_0_0_9"/>
<dbReference type="OrthoDB" id="1796427at2"/>